<dbReference type="Proteomes" id="UP000790787">
    <property type="component" value="Chromosome 19"/>
</dbReference>
<evidence type="ECO:0000313" key="2">
    <source>
        <dbReference type="RefSeq" id="XP_075095147.1"/>
    </source>
</evidence>
<gene>
    <name evidence="2" type="primary">LOC142173453</name>
</gene>
<reference evidence="2" key="2">
    <citation type="submission" date="2025-08" db="UniProtKB">
        <authorList>
            <consortium name="RefSeq"/>
        </authorList>
    </citation>
    <scope>IDENTIFICATION</scope>
    <source>
        <tissue evidence="2">Leaf</tissue>
    </source>
</reference>
<name>A0AC58TD65_TOBAC</name>
<proteinExistence type="predicted"/>
<sequence>MRGLVESPWAICGDFNVTRFSSEKRNCLRRSRAMVEFSDFIDDMNLIDLPLEGGFFTWFKGDNQIISSRIDRILISEEWDDTFRNIKQSLIQRLISDHVPSYNRRGIVKKASLLMEYEKHLKIEEIVWRQRSRSLWLKKGDMNTSFFYKTANAHKKSNNIDQLVIQEETIVEPQRIKTEIIDFYKEL</sequence>
<reference evidence="1" key="1">
    <citation type="journal article" date="2014" name="Nat. Commun.">
        <title>The tobacco genome sequence and its comparison with those of tomato and potato.</title>
        <authorList>
            <person name="Sierro N."/>
            <person name="Battey J.N."/>
            <person name="Ouadi S."/>
            <person name="Bakaher N."/>
            <person name="Bovet L."/>
            <person name="Willig A."/>
            <person name="Goepfert S."/>
            <person name="Peitsch M.C."/>
            <person name="Ivanov N.V."/>
        </authorList>
    </citation>
    <scope>NUCLEOTIDE SEQUENCE [LARGE SCALE GENOMIC DNA]</scope>
</reference>
<dbReference type="RefSeq" id="XP_075095147.1">
    <property type="nucleotide sequence ID" value="XM_075239046.1"/>
</dbReference>
<evidence type="ECO:0000313" key="1">
    <source>
        <dbReference type="Proteomes" id="UP000790787"/>
    </source>
</evidence>
<protein>
    <submittedName>
        <fullName evidence="2">Uncharacterized protein LOC142173453</fullName>
    </submittedName>
</protein>
<keyword evidence="1" id="KW-1185">Reference proteome</keyword>
<organism evidence="1 2">
    <name type="scientific">Nicotiana tabacum</name>
    <name type="common">Common tobacco</name>
    <dbReference type="NCBI Taxonomy" id="4097"/>
    <lineage>
        <taxon>Eukaryota</taxon>
        <taxon>Viridiplantae</taxon>
        <taxon>Streptophyta</taxon>
        <taxon>Embryophyta</taxon>
        <taxon>Tracheophyta</taxon>
        <taxon>Spermatophyta</taxon>
        <taxon>Magnoliopsida</taxon>
        <taxon>eudicotyledons</taxon>
        <taxon>Gunneridae</taxon>
        <taxon>Pentapetalae</taxon>
        <taxon>asterids</taxon>
        <taxon>lamiids</taxon>
        <taxon>Solanales</taxon>
        <taxon>Solanaceae</taxon>
        <taxon>Nicotianoideae</taxon>
        <taxon>Nicotianeae</taxon>
        <taxon>Nicotiana</taxon>
    </lineage>
</organism>
<accession>A0AC58TD65</accession>